<comment type="caution">
    <text evidence="2">The sequence shown here is derived from an EMBL/GenBank/DDBJ whole genome shotgun (WGS) entry which is preliminary data.</text>
</comment>
<sequence>SFFDKSEDDWSKKIPEYSPEEDSKALEKNAERVMETGEPRREDHGTELRRTTSCACCGRNRLEHPYRPRGDAWPPQAGLTELLSMVLAWRGVERI</sequence>
<feature type="non-terminal residue" evidence="2">
    <location>
        <position position="1"/>
    </location>
</feature>
<evidence type="ECO:0000256" key="1">
    <source>
        <dbReference type="SAM" id="MobiDB-lite"/>
    </source>
</evidence>
<feature type="region of interest" description="Disordered" evidence="1">
    <location>
        <begin position="1"/>
        <end position="49"/>
    </location>
</feature>
<accession>A0A133VNA6</accession>
<gene>
    <name evidence="2" type="ORF">AKJ58_01520</name>
</gene>
<dbReference type="Proteomes" id="UP000070256">
    <property type="component" value="Unassembled WGS sequence"/>
</dbReference>
<proteinExistence type="predicted"/>
<dbReference type="AlphaFoldDB" id="A0A133VNA6"/>
<name>A0A133VNA6_9EURY</name>
<protein>
    <submittedName>
        <fullName evidence="2">Uncharacterized protein</fullName>
    </submittedName>
</protein>
<keyword evidence="3" id="KW-1185">Reference proteome</keyword>
<evidence type="ECO:0000313" key="2">
    <source>
        <dbReference type="EMBL" id="KXB07891.1"/>
    </source>
</evidence>
<organism evidence="2 3">
    <name type="scientific">candidate division MSBL1 archaeon SCGC-AAA385D11</name>
    <dbReference type="NCBI Taxonomy" id="1698286"/>
    <lineage>
        <taxon>Archaea</taxon>
        <taxon>Methanobacteriati</taxon>
        <taxon>Methanobacteriota</taxon>
        <taxon>candidate division MSBL1</taxon>
    </lineage>
</organism>
<dbReference type="EMBL" id="LHYK01000025">
    <property type="protein sequence ID" value="KXB07891.1"/>
    <property type="molecule type" value="Genomic_DNA"/>
</dbReference>
<reference evidence="2 3" key="1">
    <citation type="journal article" date="2016" name="Sci. Rep.">
        <title>Metabolic traits of an uncultured archaeal lineage -MSBL1- from brine pools of the Red Sea.</title>
        <authorList>
            <person name="Mwirichia R."/>
            <person name="Alam I."/>
            <person name="Rashid M."/>
            <person name="Vinu M."/>
            <person name="Ba-Alawi W."/>
            <person name="Anthony Kamau A."/>
            <person name="Kamanda Ngugi D."/>
            <person name="Goker M."/>
            <person name="Klenk H.P."/>
            <person name="Bajic V."/>
            <person name="Stingl U."/>
        </authorList>
    </citation>
    <scope>NUCLEOTIDE SEQUENCE [LARGE SCALE GENOMIC DNA]</scope>
    <source>
        <strain evidence="2">SCGC-AAA385D11</strain>
    </source>
</reference>
<evidence type="ECO:0000313" key="3">
    <source>
        <dbReference type="Proteomes" id="UP000070256"/>
    </source>
</evidence>